<feature type="transmembrane region" description="Helical" evidence="8">
    <location>
        <begin position="562"/>
        <end position="585"/>
    </location>
</feature>
<evidence type="ECO:0000256" key="5">
    <source>
        <dbReference type="ARBA" id="ARBA00022989"/>
    </source>
</evidence>
<feature type="transmembrane region" description="Helical" evidence="8">
    <location>
        <begin position="613"/>
        <end position="636"/>
    </location>
</feature>
<feature type="transmembrane region" description="Helical" evidence="8">
    <location>
        <begin position="100"/>
        <end position="117"/>
    </location>
</feature>
<dbReference type="PANTHER" id="PTHR11388:SF86">
    <property type="entry name" value="SOLUTE CARRIER ORGANIC ANION TRANSPORTER FAMILY MEMBER 3A1"/>
    <property type="match status" value="1"/>
</dbReference>
<reference evidence="11" key="2">
    <citation type="submission" date="2025-09" db="UniProtKB">
        <authorList>
            <consortium name="Ensembl"/>
        </authorList>
    </citation>
    <scope>IDENTIFICATION</scope>
</reference>
<dbReference type="SUPFAM" id="SSF103473">
    <property type="entry name" value="MFS general substrate transporter"/>
    <property type="match status" value="1"/>
</dbReference>
<comment type="subcellular location">
    <subcellularLocation>
        <location evidence="1 8">Cell membrane</location>
        <topology evidence="1 8">Multi-pass membrane protein</topology>
    </subcellularLocation>
</comment>
<sequence length="697" mass="75237">MQVKNQICTERSTEDPEHDDNQKHTSCFSNIKIFLVSECALMLAQGTVGAYLVSVLTTLERRFNLQSADVGVIASSFEIGNLALILFVSYFGAKAHRPRLIGCGGLVMALGALLSALPEFLTHQYEYEAGDGWHAEDGRDVCSNMTRTEGRDSAFLCGNKSNTNMMYLLLIGAQVLLGIGATPVQPLGVSYIDDHVKMKDSSLYIGIVFSTLVFGPACGFILGSLCTKVYVDAVFIDTSKLDIGPDDPRWIGAWWGGFLLCGALLFTSSLFMFGFPQSLNEQDVDSGGESEQAMLPPSLSRDYEGNKPTNGVIHGFQANSGLTCCEHMRVIPKVTKHLLSNPVFTCISLAACMEIAVVAGFATFLGKYMEQQFNLTTSSANQLLGMTAIPCACLGIFLGGLLVKKLDLSALGAIRMAMGVNLVSTACYVSFLFLGCDTGPVAGVTVAYGNAPVDRPEHGCINNCNCYTASVSPVCGSNGITYLSACFAGCLTPNLTSCMCISSKEEESVALPGKCPSPGCQQAFITFLCVICVCSMIGAMAQTPSVVILIRTVSPELKSYALGVLFLGLRLLGFIPPPLIFGMGIDSTCLFWSTVCGDKGACMLYDNVAYRHLYVSIAIALKSTAFILYTTTWQCLRTNYKKYIKNSEGYLTPTQLFSSNVTLDNLGKEITQNPGNRTMFIYNLEEPEMSYNMESVL</sequence>
<dbReference type="Proteomes" id="UP000694557">
    <property type="component" value="Unassembled WGS sequence"/>
</dbReference>
<dbReference type="Ensembl" id="ENSOKIT00005082782.1">
    <property type="protein sequence ID" value="ENSOKIP00005077659.1"/>
    <property type="gene ID" value="ENSOKIG00005033534.1"/>
</dbReference>
<keyword evidence="5 8" id="KW-1133">Transmembrane helix</keyword>
<evidence type="ECO:0000256" key="2">
    <source>
        <dbReference type="ARBA" id="ARBA00009657"/>
    </source>
</evidence>
<evidence type="ECO:0000256" key="8">
    <source>
        <dbReference type="RuleBase" id="RU362056"/>
    </source>
</evidence>
<dbReference type="Pfam" id="PF03137">
    <property type="entry name" value="OATP"/>
    <property type="match status" value="1"/>
</dbReference>
<evidence type="ECO:0000256" key="3">
    <source>
        <dbReference type="ARBA" id="ARBA00022475"/>
    </source>
</evidence>
<dbReference type="Pfam" id="PF07648">
    <property type="entry name" value="Kazal_2"/>
    <property type="match status" value="1"/>
</dbReference>
<dbReference type="PROSITE" id="PS51465">
    <property type="entry name" value="KAZAL_2"/>
    <property type="match status" value="1"/>
</dbReference>
<feature type="transmembrane region" description="Helical" evidence="8">
    <location>
        <begin position="203"/>
        <end position="231"/>
    </location>
</feature>
<keyword evidence="8" id="KW-0813">Transport</keyword>
<dbReference type="InterPro" id="IPR002350">
    <property type="entry name" value="Kazal_dom"/>
</dbReference>
<feature type="transmembrane region" description="Helical" evidence="8">
    <location>
        <begin position="524"/>
        <end position="550"/>
    </location>
</feature>
<feature type="transmembrane region" description="Helical" evidence="8">
    <location>
        <begin position="33"/>
        <end position="53"/>
    </location>
</feature>
<evidence type="ECO:0000256" key="6">
    <source>
        <dbReference type="ARBA" id="ARBA00023136"/>
    </source>
</evidence>
<evidence type="ECO:0000259" key="10">
    <source>
        <dbReference type="PROSITE" id="PS51465"/>
    </source>
</evidence>
<dbReference type="SUPFAM" id="SSF100895">
    <property type="entry name" value="Kazal-type serine protease inhibitors"/>
    <property type="match status" value="1"/>
</dbReference>
<keyword evidence="7" id="KW-1015">Disulfide bond</keyword>
<feature type="region of interest" description="Disordered" evidence="9">
    <location>
        <begin position="1"/>
        <end position="22"/>
    </location>
</feature>
<feature type="compositionally biased region" description="Polar residues" evidence="9">
    <location>
        <begin position="1"/>
        <end position="10"/>
    </location>
</feature>
<dbReference type="GO" id="GO:0043252">
    <property type="term" value="P:sodium-independent organic anion transport"/>
    <property type="evidence" value="ECO:0007669"/>
    <property type="project" value="TreeGrafter"/>
</dbReference>
<accession>A0A8C7ISX5</accession>
<dbReference type="GeneTree" id="ENSGT01150000286901"/>
<keyword evidence="3" id="KW-1003">Cell membrane</keyword>
<dbReference type="Gene3D" id="1.20.1250.20">
    <property type="entry name" value="MFS general substrate transporter like domains"/>
    <property type="match status" value="1"/>
</dbReference>
<organism evidence="11 12">
    <name type="scientific">Oncorhynchus kisutch</name>
    <name type="common">Coho salmon</name>
    <name type="synonym">Salmo kisutch</name>
    <dbReference type="NCBI Taxonomy" id="8019"/>
    <lineage>
        <taxon>Eukaryota</taxon>
        <taxon>Metazoa</taxon>
        <taxon>Chordata</taxon>
        <taxon>Craniata</taxon>
        <taxon>Vertebrata</taxon>
        <taxon>Euteleostomi</taxon>
        <taxon>Actinopterygii</taxon>
        <taxon>Neopterygii</taxon>
        <taxon>Teleostei</taxon>
        <taxon>Protacanthopterygii</taxon>
        <taxon>Salmoniformes</taxon>
        <taxon>Salmonidae</taxon>
        <taxon>Salmoninae</taxon>
        <taxon>Oncorhynchus</taxon>
    </lineage>
</organism>
<dbReference type="GO" id="GO:0006811">
    <property type="term" value="P:monoatomic ion transport"/>
    <property type="evidence" value="ECO:0007669"/>
    <property type="project" value="UniProtKB-KW"/>
</dbReference>
<evidence type="ECO:0000313" key="11">
    <source>
        <dbReference type="Ensembl" id="ENSOKIP00005077659.1"/>
    </source>
</evidence>
<dbReference type="GO" id="GO:0016323">
    <property type="term" value="C:basolateral plasma membrane"/>
    <property type="evidence" value="ECO:0007669"/>
    <property type="project" value="TreeGrafter"/>
</dbReference>
<dbReference type="GO" id="GO:0015347">
    <property type="term" value="F:sodium-independent organic anion transmembrane transporter activity"/>
    <property type="evidence" value="ECO:0007669"/>
    <property type="project" value="TreeGrafter"/>
</dbReference>
<feature type="transmembrane region" description="Helical" evidence="8">
    <location>
        <begin position="165"/>
        <end position="182"/>
    </location>
</feature>
<dbReference type="PANTHER" id="PTHR11388">
    <property type="entry name" value="ORGANIC ANION TRANSPORTER"/>
    <property type="match status" value="1"/>
</dbReference>
<gene>
    <name evidence="11" type="primary">SLCO3A1</name>
</gene>
<reference evidence="11" key="1">
    <citation type="submission" date="2025-08" db="UniProtKB">
        <authorList>
            <consortium name="Ensembl"/>
        </authorList>
    </citation>
    <scope>IDENTIFICATION</scope>
</reference>
<keyword evidence="6 8" id="KW-0472">Membrane</keyword>
<protein>
    <recommendedName>
        <fullName evidence="8">Solute carrier organic anion transporter family member</fullName>
    </recommendedName>
</protein>
<comment type="similarity">
    <text evidence="2 8">Belongs to the organo anion transporter (TC 2.A.60) family.</text>
</comment>
<keyword evidence="12" id="KW-1185">Reference proteome</keyword>
<dbReference type="InterPro" id="IPR036259">
    <property type="entry name" value="MFS_trans_sf"/>
</dbReference>
<feature type="transmembrane region" description="Helical" evidence="8">
    <location>
        <begin position="338"/>
        <end position="363"/>
    </location>
</feature>
<dbReference type="GO" id="GO:0015732">
    <property type="term" value="P:prostaglandin transport"/>
    <property type="evidence" value="ECO:0007669"/>
    <property type="project" value="TreeGrafter"/>
</dbReference>
<feature type="domain" description="Kazal-like" evidence="10">
    <location>
        <begin position="454"/>
        <end position="502"/>
    </location>
</feature>
<keyword evidence="4 8" id="KW-0812">Transmembrane</keyword>
<proteinExistence type="inferred from homology"/>
<evidence type="ECO:0000256" key="7">
    <source>
        <dbReference type="ARBA" id="ARBA00023157"/>
    </source>
</evidence>
<feature type="compositionally biased region" description="Basic and acidic residues" evidence="9">
    <location>
        <begin position="11"/>
        <end position="22"/>
    </location>
</feature>
<dbReference type="InterPro" id="IPR004156">
    <property type="entry name" value="OATP"/>
</dbReference>
<dbReference type="AlphaFoldDB" id="A0A8C7ISX5"/>
<feature type="transmembrane region" description="Helical" evidence="8">
    <location>
        <begin position="251"/>
        <end position="273"/>
    </location>
</feature>
<evidence type="ECO:0000256" key="9">
    <source>
        <dbReference type="SAM" id="MobiDB-lite"/>
    </source>
</evidence>
<dbReference type="NCBIfam" id="TIGR00805">
    <property type="entry name" value="oat"/>
    <property type="match status" value="1"/>
</dbReference>
<name>A0A8C7ISX5_ONCKI</name>
<evidence type="ECO:0000256" key="1">
    <source>
        <dbReference type="ARBA" id="ARBA00004651"/>
    </source>
</evidence>
<feature type="transmembrane region" description="Helical" evidence="8">
    <location>
        <begin position="383"/>
        <end position="403"/>
    </location>
</feature>
<feature type="transmembrane region" description="Helical" evidence="8">
    <location>
        <begin position="73"/>
        <end position="93"/>
    </location>
</feature>
<evidence type="ECO:0000313" key="12">
    <source>
        <dbReference type="Proteomes" id="UP000694557"/>
    </source>
</evidence>
<feature type="transmembrane region" description="Helical" evidence="8">
    <location>
        <begin position="415"/>
        <end position="434"/>
    </location>
</feature>
<dbReference type="InterPro" id="IPR036058">
    <property type="entry name" value="Kazal_dom_sf"/>
</dbReference>
<keyword evidence="8" id="KW-0406">Ion transport</keyword>
<evidence type="ECO:0000256" key="4">
    <source>
        <dbReference type="ARBA" id="ARBA00022692"/>
    </source>
</evidence>